<dbReference type="InterPro" id="IPR001509">
    <property type="entry name" value="Epimerase_deHydtase"/>
</dbReference>
<dbReference type="Pfam" id="PF00342">
    <property type="entry name" value="PGI"/>
    <property type="match status" value="1"/>
</dbReference>
<dbReference type="Pfam" id="PF01370">
    <property type="entry name" value="Epimerase"/>
    <property type="match status" value="1"/>
</dbReference>
<dbReference type="PANTHER" id="PTHR11469">
    <property type="entry name" value="GLUCOSE-6-PHOSPHATE ISOMERASE"/>
    <property type="match status" value="1"/>
</dbReference>
<dbReference type="GO" id="GO:0006096">
    <property type="term" value="P:glycolytic process"/>
    <property type="evidence" value="ECO:0007669"/>
    <property type="project" value="UniProtKB-UniPathway"/>
</dbReference>
<dbReference type="AlphaFoldDB" id="A0A7R9LEP8"/>
<dbReference type="NCBIfam" id="NF001211">
    <property type="entry name" value="PRK00179.1"/>
    <property type="match status" value="1"/>
</dbReference>
<dbReference type="SUPFAM" id="SSF51735">
    <property type="entry name" value="NAD(P)-binding Rossmann-fold domains"/>
    <property type="match status" value="1"/>
</dbReference>
<dbReference type="GO" id="GO:0003974">
    <property type="term" value="F:UDP-N-acetylglucosamine 4-epimerase activity"/>
    <property type="evidence" value="ECO:0007669"/>
    <property type="project" value="UniProtKB-EC"/>
</dbReference>
<evidence type="ECO:0000256" key="1">
    <source>
        <dbReference type="ARBA" id="ARBA00000014"/>
    </source>
</evidence>
<gene>
    <name evidence="11" type="ORF">ONB1V03_LOCUS2505</name>
</gene>
<dbReference type="PANTHER" id="PTHR11469:SF1">
    <property type="entry name" value="GLUCOSE-6-PHOSPHATE ISOMERASE"/>
    <property type="match status" value="1"/>
</dbReference>
<keyword evidence="5 9" id="KW-0312">Gluconeogenesis</keyword>
<dbReference type="EMBL" id="OC915415">
    <property type="protein sequence ID" value="CAD7640343.1"/>
    <property type="molecule type" value="Genomic_DNA"/>
</dbReference>
<dbReference type="GO" id="GO:0006012">
    <property type="term" value="P:galactose metabolic process"/>
    <property type="evidence" value="ECO:0007669"/>
    <property type="project" value="InterPro"/>
</dbReference>
<dbReference type="PROSITE" id="PS00765">
    <property type="entry name" value="P_GLUCOSE_ISOMERASE_1"/>
    <property type="match status" value="1"/>
</dbReference>
<evidence type="ECO:0000256" key="5">
    <source>
        <dbReference type="ARBA" id="ARBA00022432"/>
    </source>
</evidence>
<dbReference type="InterPro" id="IPR035482">
    <property type="entry name" value="SIS_PGI_2"/>
</dbReference>
<evidence type="ECO:0000256" key="9">
    <source>
        <dbReference type="RuleBase" id="RU000612"/>
    </source>
</evidence>
<dbReference type="PRINTS" id="PR00662">
    <property type="entry name" value="G6PISOMERASE"/>
</dbReference>
<keyword evidence="7 9" id="KW-0413">Isomerase</keyword>
<evidence type="ECO:0000256" key="8">
    <source>
        <dbReference type="ARBA" id="ARBA00029321"/>
    </source>
</evidence>
<dbReference type="InterPro" id="IPR005886">
    <property type="entry name" value="UDP_G4E"/>
</dbReference>
<dbReference type="OrthoDB" id="5831190at2759"/>
<evidence type="ECO:0000259" key="10">
    <source>
        <dbReference type="Pfam" id="PF01370"/>
    </source>
</evidence>
<dbReference type="SUPFAM" id="SSF53697">
    <property type="entry name" value="SIS domain"/>
    <property type="match status" value="1"/>
</dbReference>
<dbReference type="Gene3D" id="3.40.50.720">
    <property type="entry name" value="NAD(P)-binding Rossmann-like Domain"/>
    <property type="match status" value="1"/>
</dbReference>
<comment type="catalytic activity">
    <reaction evidence="8 9">
        <text>alpha-D-glucose 6-phosphate = beta-D-fructose 6-phosphate</text>
        <dbReference type="Rhea" id="RHEA:11816"/>
        <dbReference type="ChEBI" id="CHEBI:57634"/>
        <dbReference type="ChEBI" id="CHEBI:58225"/>
        <dbReference type="EC" id="5.3.1.9"/>
    </reaction>
</comment>
<dbReference type="GO" id="GO:0006094">
    <property type="term" value="P:gluconeogenesis"/>
    <property type="evidence" value="ECO:0007669"/>
    <property type="project" value="UniProtKB-KW"/>
</dbReference>
<dbReference type="HAMAP" id="MF_00473">
    <property type="entry name" value="G6P_isomerase"/>
    <property type="match status" value="1"/>
</dbReference>
<reference evidence="11" key="1">
    <citation type="submission" date="2020-11" db="EMBL/GenBank/DDBJ databases">
        <authorList>
            <person name="Tran Van P."/>
        </authorList>
    </citation>
    <scope>NUCLEOTIDE SEQUENCE</scope>
</reference>
<evidence type="ECO:0000256" key="6">
    <source>
        <dbReference type="ARBA" id="ARBA00023152"/>
    </source>
</evidence>
<dbReference type="InterPro" id="IPR018189">
    <property type="entry name" value="Phosphoglucose_isomerase_CS"/>
</dbReference>
<dbReference type="Gene3D" id="3.40.50.10490">
    <property type="entry name" value="Glucose-6-phosphate isomerase like protein, domain 1"/>
    <property type="match status" value="2"/>
</dbReference>
<proteinExistence type="inferred from homology"/>
<dbReference type="InterPro" id="IPR046348">
    <property type="entry name" value="SIS_dom_sf"/>
</dbReference>
<dbReference type="CDD" id="cd05016">
    <property type="entry name" value="SIS_PGI_2"/>
    <property type="match status" value="1"/>
</dbReference>
<dbReference type="InterPro" id="IPR036291">
    <property type="entry name" value="NAD(P)-bd_dom_sf"/>
</dbReference>
<comment type="catalytic activity">
    <reaction evidence="1">
        <text>UDP-N-acetyl-alpha-D-glucosamine = UDP-N-acetyl-alpha-D-galactosamine</text>
        <dbReference type="Rhea" id="RHEA:20517"/>
        <dbReference type="ChEBI" id="CHEBI:57705"/>
        <dbReference type="ChEBI" id="CHEBI:67138"/>
        <dbReference type="EC" id="5.1.3.7"/>
    </reaction>
</comment>
<dbReference type="Gene3D" id="3.90.25.10">
    <property type="entry name" value="UDP-galactose 4-epimerase, domain 1"/>
    <property type="match status" value="1"/>
</dbReference>
<dbReference type="InterPro" id="IPR001672">
    <property type="entry name" value="G6P_Isomerase"/>
</dbReference>
<dbReference type="PROSITE" id="PS51463">
    <property type="entry name" value="P_GLUCOSE_ISOMERASE_3"/>
    <property type="match status" value="1"/>
</dbReference>
<dbReference type="GO" id="GO:0003978">
    <property type="term" value="F:UDP-glucose 4-epimerase activity"/>
    <property type="evidence" value="ECO:0007669"/>
    <property type="project" value="InterPro"/>
</dbReference>
<feature type="domain" description="NAD-dependent epimerase/dehydratase" evidence="10">
    <location>
        <begin position="451"/>
        <end position="708"/>
    </location>
</feature>
<dbReference type="GO" id="GO:0097367">
    <property type="term" value="F:carbohydrate derivative binding"/>
    <property type="evidence" value="ECO:0007669"/>
    <property type="project" value="InterPro"/>
</dbReference>
<dbReference type="InterPro" id="IPR023096">
    <property type="entry name" value="G6P_Isomerase_C"/>
</dbReference>
<dbReference type="GO" id="GO:0048029">
    <property type="term" value="F:monosaccharide binding"/>
    <property type="evidence" value="ECO:0007669"/>
    <property type="project" value="TreeGrafter"/>
</dbReference>
<organism evidence="11">
    <name type="scientific">Oppiella nova</name>
    <dbReference type="NCBI Taxonomy" id="334625"/>
    <lineage>
        <taxon>Eukaryota</taxon>
        <taxon>Metazoa</taxon>
        <taxon>Ecdysozoa</taxon>
        <taxon>Arthropoda</taxon>
        <taxon>Chelicerata</taxon>
        <taxon>Arachnida</taxon>
        <taxon>Acari</taxon>
        <taxon>Acariformes</taxon>
        <taxon>Sarcoptiformes</taxon>
        <taxon>Oribatida</taxon>
        <taxon>Brachypylina</taxon>
        <taxon>Oppioidea</taxon>
        <taxon>Oppiidae</taxon>
        <taxon>Oppiella</taxon>
    </lineage>
</organism>
<name>A0A7R9LEP8_9ACAR</name>
<dbReference type="Proteomes" id="UP000728032">
    <property type="component" value="Unassembled WGS sequence"/>
</dbReference>
<sequence>MHWALRLPKHDQDYPELAELVHQQLDRMYQLVDKVHAGQCRGSTGEVIQDVVNIGVGGSDLGPLMVSHALSDYKVSTAKPLKVHFVSTMDGSQLSDLLHQLRPETTLFIISSKSFGTIDTLSNAQTVRQWLEKDLGTQNSVIQHHFIGVSTKPEKMTEWGIAAENQFLLWDWVGGRYSLWSCIGLPIALQIGVDGFKQLLAGAYAIDQHFQKASFEQNIPVLMALLGVWNNNFLNIQTHAVLPYDGRLKYFASYLQQLEMESNGKSIQRNNQKVDLNTCPIVWGEVGPNAQHAFYQLLHQGTHAVSCDFIAPVQRYNSNQFTYAESAESLIEQHHLALSNCLAQSRLLAFGNTALNAHELSGLPVYKQYEGNQPSSTLLLQELSPYSLGMLIALYEHKVFVQSVIWNINPFDQWGVEKGKEIANQLLPILNGKEKDVSQLDASTQGLIKILLGGAGYIGSHTCVELLEAGHEVIVLDNLSNSSEESLKRVQELTGKTLKFVQGDIRYQNDLDQVFSNNKIDAVIHFAGLKAVGESQQIPLTYFDHNIAGSVQLAQAMQRAGVFNLVFSSSATVYDEANISPLDENMPTGMPSNNYGYTKLIVEQLLEKLSIADERWSIALLRYFNPVGAHKSGRIGEDPQGIPNNLMPYVTQVAVGRRDKLSIYGDDYDTVDGTGVRDYIHVVDLANAHLCALNNRLAAQGCRAWNIGTGNGSSVLEVKNTFEQVNGVSVAYEIAPRRSGDVATSFANNVRAIKELGWTPKYTLEDMLADSWNWQKQNPTGYQA</sequence>
<dbReference type="GO" id="GO:0051156">
    <property type="term" value="P:glucose 6-phosphate metabolic process"/>
    <property type="evidence" value="ECO:0007669"/>
    <property type="project" value="TreeGrafter"/>
</dbReference>
<evidence type="ECO:0000256" key="4">
    <source>
        <dbReference type="ARBA" id="ARBA00018388"/>
    </source>
</evidence>
<dbReference type="NCBIfam" id="NF007956">
    <property type="entry name" value="PRK10675.1"/>
    <property type="match status" value="1"/>
</dbReference>
<dbReference type="GO" id="GO:0005829">
    <property type="term" value="C:cytosol"/>
    <property type="evidence" value="ECO:0007669"/>
    <property type="project" value="TreeGrafter"/>
</dbReference>
<dbReference type="NCBIfam" id="TIGR01179">
    <property type="entry name" value="galE"/>
    <property type="match status" value="1"/>
</dbReference>
<dbReference type="CDD" id="cd05015">
    <property type="entry name" value="SIS_PGI_1"/>
    <property type="match status" value="1"/>
</dbReference>
<evidence type="ECO:0000313" key="11">
    <source>
        <dbReference type="EMBL" id="CAD7640343.1"/>
    </source>
</evidence>
<keyword evidence="12" id="KW-1185">Reference proteome</keyword>
<evidence type="ECO:0000256" key="2">
    <source>
        <dbReference type="ARBA" id="ARBA00004926"/>
    </source>
</evidence>
<dbReference type="CDD" id="cd05247">
    <property type="entry name" value="UDP_G4E_1_SDR_e"/>
    <property type="match status" value="1"/>
</dbReference>
<accession>A0A7R9LEP8</accession>
<dbReference type="UniPathway" id="UPA00109">
    <property type="reaction ID" value="UER00181"/>
</dbReference>
<dbReference type="GO" id="GO:0004347">
    <property type="term" value="F:glucose-6-phosphate isomerase activity"/>
    <property type="evidence" value="ECO:0007669"/>
    <property type="project" value="UniProtKB-EC"/>
</dbReference>
<dbReference type="EC" id="5.3.1.9" evidence="9"/>
<evidence type="ECO:0000313" key="12">
    <source>
        <dbReference type="Proteomes" id="UP000728032"/>
    </source>
</evidence>
<comment type="similarity">
    <text evidence="3 9">Belongs to the GPI family.</text>
</comment>
<protein>
    <recommendedName>
        <fullName evidence="4 9">Glucose-6-phosphate isomerase</fullName>
        <ecNumber evidence="9">5.3.1.9</ecNumber>
    </recommendedName>
</protein>
<dbReference type="EMBL" id="CAJPVJ010000590">
    <property type="protein sequence ID" value="CAG2162918.1"/>
    <property type="molecule type" value="Genomic_DNA"/>
</dbReference>
<evidence type="ECO:0000256" key="7">
    <source>
        <dbReference type="ARBA" id="ARBA00023235"/>
    </source>
</evidence>
<dbReference type="InterPro" id="IPR035476">
    <property type="entry name" value="SIS_PGI_1"/>
</dbReference>
<keyword evidence="6 9" id="KW-0324">Glycolysis</keyword>
<dbReference type="Gene3D" id="1.10.1390.10">
    <property type="match status" value="1"/>
</dbReference>
<comment type="pathway">
    <text evidence="2 9">Carbohydrate degradation; glycolysis; D-glyceraldehyde 3-phosphate and glycerone phosphate from D-glucose: step 2/4.</text>
</comment>
<dbReference type="PROSITE" id="PS00174">
    <property type="entry name" value="P_GLUCOSE_ISOMERASE_2"/>
    <property type="match status" value="1"/>
</dbReference>
<evidence type="ECO:0000256" key="3">
    <source>
        <dbReference type="ARBA" id="ARBA00006604"/>
    </source>
</evidence>